<reference evidence="3" key="1">
    <citation type="submission" date="2022-07" db="EMBL/GenBank/DDBJ databases">
        <title>Genome Sequence of Agrocybe chaxingu.</title>
        <authorList>
            <person name="Buettner E."/>
        </authorList>
    </citation>
    <scope>NUCLEOTIDE SEQUENCE</scope>
    <source>
        <strain evidence="3">MP-N11</strain>
    </source>
</reference>
<dbReference type="GO" id="GO:0003682">
    <property type="term" value="F:chromatin binding"/>
    <property type="evidence" value="ECO:0007669"/>
    <property type="project" value="TreeGrafter"/>
</dbReference>
<dbReference type="InterPro" id="IPR019140">
    <property type="entry name" value="MCM_complex-bd"/>
</dbReference>
<dbReference type="OrthoDB" id="329666at2759"/>
<proteinExistence type="predicted"/>
<dbReference type="PANTHER" id="PTHR13489">
    <property type="entry name" value="MINI-CHROMOSOME MAINTENANCE COMPLEX-BINDING PROTEIN"/>
    <property type="match status" value="1"/>
</dbReference>
<dbReference type="GO" id="GO:0005634">
    <property type="term" value="C:nucleus"/>
    <property type="evidence" value="ECO:0007669"/>
    <property type="project" value="UniProtKB-SubCell"/>
</dbReference>
<dbReference type="AlphaFoldDB" id="A0A9W8TG80"/>
<evidence type="ECO:0000256" key="2">
    <source>
        <dbReference type="ARBA" id="ARBA00023242"/>
    </source>
</evidence>
<dbReference type="Proteomes" id="UP001148786">
    <property type="component" value="Unassembled WGS sequence"/>
</dbReference>
<organism evidence="3 4">
    <name type="scientific">Agrocybe chaxingu</name>
    <dbReference type="NCBI Taxonomy" id="84603"/>
    <lineage>
        <taxon>Eukaryota</taxon>
        <taxon>Fungi</taxon>
        <taxon>Dikarya</taxon>
        <taxon>Basidiomycota</taxon>
        <taxon>Agaricomycotina</taxon>
        <taxon>Agaricomycetes</taxon>
        <taxon>Agaricomycetidae</taxon>
        <taxon>Agaricales</taxon>
        <taxon>Agaricineae</taxon>
        <taxon>Strophariaceae</taxon>
        <taxon>Agrocybe</taxon>
    </lineage>
</organism>
<keyword evidence="2" id="KW-0539">Nucleus</keyword>
<comment type="subcellular location">
    <subcellularLocation>
        <location evidence="1">Nucleus</location>
    </subcellularLocation>
</comment>
<dbReference type="GO" id="GO:0006261">
    <property type="term" value="P:DNA-templated DNA replication"/>
    <property type="evidence" value="ECO:0007669"/>
    <property type="project" value="TreeGrafter"/>
</dbReference>
<evidence type="ECO:0000313" key="3">
    <source>
        <dbReference type="EMBL" id="KAJ3517801.1"/>
    </source>
</evidence>
<protein>
    <submittedName>
        <fullName evidence="3">Uncharacterized protein</fullName>
    </submittedName>
</protein>
<comment type="caution">
    <text evidence="3">The sequence shown here is derived from an EMBL/GenBank/DDBJ whole genome shotgun (WGS) entry which is preliminary data.</text>
</comment>
<accession>A0A9W8TG80</accession>
<gene>
    <name evidence="3" type="ORF">NLJ89_g285</name>
</gene>
<name>A0A9W8TG80_9AGAR</name>
<evidence type="ECO:0000313" key="4">
    <source>
        <dbReference type="Proteomes" id="UP001148786"/>
    </source>
</evidence>
<sequence>MSDPILTDPWRVIRDLHTACDPASTEQFPKFVTEHFKSHLQAPDAFAQVPILDLKHPPESFPNGSVVVFHAMIQDTSVSPELYLAKRENGVGGGWGLPDGDTDQTGDVRTSDLRECSVFWAVTIPGLKSKDEDLHSGWLQHPKGSVLLLTESAVTEGGIFNKGVMNIHSVQEMMRAQTLDYIFPFSSFQFDTDCSFVIVTEGKKSTFFKACTHLCRMLCFPPDKDIQTNVNVLLRPVLSVNRARQALYKSSDLINLPPPDRLSQFRRLIGGSKIGQVTIGESTGKHIEDDFVQERSTATNGAKGQGFTPDDLVQRMLVARQVRNTLLRSLITTVEQIGCAFFSRGGVDERQLGPR</sequence>
<keyword evidence="4" id="KW-1185">Reference proteome</keyword>
<evidence type="ECO:0000256" key="1">
    <source>
        <dbReference type="ARBA" id="ARBA00004123"/>
    </source>
</evidence>
<dbReference type="PANTHER" id="PTHR13489:SF0">
    <property type="entry name" value="MINI-CHROMOSOME MAINTENANCE COMPLEX-BINDING PROTEIN"/>
    <property type="match status" value="1"/>
</dbReference>
<dbReference type="Pfam" id="PF09739">
    <property type="entry name" value="MCM_bind"/>
    <property type="match status" value="1"/>
</dbReference>
<dbReference type="EMBL" id="JANKHO010000010">
    <property type="protein sequence ID" value="KAJ3517801.1"/>
    <property type="molecule type" value="Genomic_DNA"/>
</dbReference>